<dbReference type="PANTHER" id="PTHR34220:SF7">
    <property type="entry name" value="SENSOR HISTIDINE KINASE YPDA"/>
    <property type="match status" value="1"/>
</dbReference>
<evidence type="ECO:0000313" key="15">
    <source>
        <dbReference type="EMBL" id="MBD2868976.1"/>
    </source>
</evidence>
<dbReference type="Pfam" id="PF06580">
    <property type="entry name" value="His_kinase"/>
    <property type="match status" value="1"/>
</dbReference>
<evidence type="ECO:0000259" key="13">
    <source>
        <dbReference type="PROSITE" id="PS50109"/>
    </source>
</evidence>
<dbReference type="SMART" id="SM00387">
    <property type="entry name" value="HATPase_c"/>
    <property type="match status" value="1"/>
</dbReference>
<keyword evidence="11 12" id="KW-0472">Membrane</keyword>
<evidence type="ECO:0000313" key="16">
    <source>
        <dbReference type="Proteomes" id="UP000632125"/>
    </source>
</evidence>
<accession>A0A927CNB0</accession>
<evidence type="ECO:0000256" key="2">
    <source>
        <dbReference type="ARBA" id="ARBA00004651"/>
    </source>
</evidence>
<dbReference type="GO" id="GO:0000155">
    <property type="term" value="F:phosphorelay sensor kinase activity"/>
    <property type="evidence" value="ECO:0007669"/>
    <property type="project" value="InterPro"/>
</dbReference>
<keyword evidence="16" id="KW-1185">Reference proteome</keyword>
<dbReference type="CDD" id="cd06225">
    <property type="entry name" value="HAMP"/>
    <property type="match status" value="1"/>
</dbReference>
<dbReference type="RefSeq" id="WP_190860720.1">
    <property type="nucleotide sequence ID" value="NZ_JACXIY010000013.1"/>
</dbReference>
<dbReference type="SMART" id="SM00304">
    <property type="entry name" value="HAMP"/>
    <property type="match status" value="1"/>
</dbReference>
<organism evidence="15 16">
    <name type="scientific">Paenibacillus arenilitoris</name>
    <dbReference type="NCBI Taxonomy" id="2772299"/>
    <lineage>
        <taxon>Bacteria</taxon>
        <taxon>Bacillati</taxon>
        <taxon>Bacillota</taxon>
        <taxon>Bacilli</taxon>
        <taxon>Bacillales</taxon>
        <taxon>Paenibacillaceae</taxon>
        <taxon>Paenibacillus</taxon>
    </lineage>
</organism>
<name>A0A927CNB0_9BACL</name>
<dbReference type="Gene3D" id="6.10.340.10">
    <property type="match status" value="1"/>
</dbReference>
<comment type="catalytic activity">
    <reaction evidence="1">
        <text>ATP + protein L-histidine = ADP + protein N-phospho-L-histidine.</text>
        <dbReference type="EC" id="2.7.13.3"/>
    </reaction>
</comment>
<evidence type="ECO:0000256" key="10">
    <source>
        <dbReference type="ARBA" id="ARBA00023012"/>
    </source>
</evidence>
<keyword evidence="7" id="KW-0547">Nucleotide-binding</keyword>
<keyword evidence="6" id="KW-0808">Transferase</keyword>
<keyword evidence="8 15" id="KW-0418">Kinase</keyword>
<keyword evidence="5" id="KW-0597">Phosphoprotein</keyword>
<dbReference type="AlphaFoldDB" id="A0A927CNB0"/>
<dbReference type="PANTHER" id="PTHR34220">
    <property type="entry name" value="SENSOR HISTIDINE KINASE YPDA"/>
    <property type="match status" value="1"/>
</dbReference>
<keyword evidence="4" id="KW-1003">Cell membrane</keyword>
<dbReference type="InterPro" id="IPR005467">
    <property type="entry name" value="His_kinase_dom"/>
</dbReference>
<keyword evidence="12" id="KW-0812">Transmembrane</keyword>
<keyword evidence="9" id="KW-0067">ATP-binding</keyword>
<dbReference type="GO" id="GO:0005886">
    <property type="term" value="C:plasma membrane"/>
    <property type="evidence" value="ECO:0007669"/>
    <property type="project" value="UniProtKB-SubCell"/>
</dbReference>
<dbReference type="InterPro" id="IPR036890">
    <property type="entry name" value="HATPase_C_sf"/>
</dbReference>
<evidence type="ECO:0000256" key="9">
    <source>
        <dbReference type="ARBA" id="ARBA00022840"/>
    </source>
</evidence>
<dbReference type="Gene3D" id="3.30.565.10">
    <property type="entry name" value="Histidine kinase-like ATPase, C-terminal domain"/>
    <property type="match status" value="1"/>
</dbReference>
<evidence type="ECO:0000256" key="5">
    <source>
        <dbReference type="ARBA" id="ARBA00022553"/>
    </source>
</evidence>
<dbReference type="Pfam" id="PF02518">
    <property type="entry name" value="HATPase_c"/>
    <property type="match status" value="1"/>
</dbReference>
<keyword evidence="10" id="KW-0902">Two-component regulatory system</keyword>
<dbReference type="SUPFAM" id="SSF55874">
    <property type="entry name" value="ATPase domain of HSP90 chaperone/DNA topoisomerase II/histidine kinase"/>
    <property type="match status" value="1"/>
</dbReference>
<keyword evidence="12" id="KW-1133">Transmembrane helix</keyword>
<evidence type="ECO:0000256" key="12">
    <source>
        <dbReference type="SAM" id="Phobius"/>
    </source>
</evidence>
<reference evidence="15" key="1">
    <citation type="submission" date="2020-09" db="EMBL/GenBank/DDBJ databases">
        <title>A novel bacterium of genus Paenibacillus, isolated from South China Sea.</title>
        <authorList>
            <person name="Huang H."/>
            <person name="Mo K."/>
            <person name="Hu Y."/>
        </authorList>
    </citation>
    <scope>NUCLEOTIDE SEQUENCE</scope>
    <source>
        <strain evidence="15">IB182493</strain>
    </source>
</reference>
<dbReference type="InterPro" id="IPR003594">
    <property type="entry name" value="HATPase_dom"/>
</dbReference>
<evidence type="ECO:0000256" key="4">
    <source>
        <dbReference type="ARBA" id="ARBA00022475"/>
    </source>
</evidence>
<comment type="subcellular location">
    <subcellularLocation>
        <location evidence="2">Cell membrane</location>
        <topology evidence="2">Multi-pass membrane protein</topology>
    </subcellularLocation>
</comment>
<sequence>MRRRIKTKIIFSAAAIITISLLAVGAVSIEYFRDIIKTQVMSDEAIKIKQTSAQIQYFQNDIRQFAQYILVDSDIQMRLNVLYSDNVYERLSSEEWLSTKLKSYLLLKDYIDSVVLVGNDGKVISSNPIYNSYYSDSLQEDWHQELLNRNVFDGFSDKHVWQSNLREMDAVSYMIKYNPALNPDSRLHHLIVHINLDNLLKAVSMNTSEYDAIYLLNAGNSVLHAEEKRNVDVSLDSLLARSGSMPAYSEETRGQIANVNQAMLDQWKLVTFKSKQIVFQKIDDISYFFVISTIVSILFILLTLTPVIVNITRPILSLTQAMKQVAMGKLDSKVSIRSGDEIELLGNGFNRMLQELQNYIEQSIQDEKIKQKLQIELLLSQINPHFIYNTLNTVIYLAQRQGNYDIVKMMESFIRLLQDTISTAKDDYFATVEEEIANVRDYLLIQKYRYPDRFVTDWQVDEDTLRERIPRTLLQPLVENAIFHGLIPVCEQGTITISFNRSERQLFIRVSDNGIGMDAALIEKFENGDAIGELESGMRPIGLANVRDRIRAYYGLSSEIRIESGAGRGTTIAIVIPLHDSEFYTE</sequence>
<evidence type="ECO:0000259" key="14">
    <source>
        <dbReference type="PROSITE" id="PS50885"/>
    </source>
</evidence>
<dbReference type="InterPro" id="IPR050640">
    <property type="entry name" value="Bact_2-comp_sensor_kinase"/>
</dbReference>
<proteinExistence type="predicted"/>
<dbReference type="EMBL" id="JACXIY010000013">
    <property type="protein sequence ID" value="MBD2868976.1"/>
    <property type="molecule type" value="Genomic_DNA"/>
</dbReference>
<dbReference type="EC" id="2.7.13.3" evidence="3"/>
<protein>
    <recommendedName>
        <fullName evidence="3">histidine kinase</fullName>
        <ecNumber evidence="3">2.7.13.3</ecNumber>
    </recommendedName>
</protein>
<evidence type="ECO:0000256" key="11">
    <source>
        <dbReference type="ARBA" id="ARBA00023136"/>
    </source>
</evidence>
<dbReference type="InterPro" id="IPR010559">
    <property type="entry name" value="Sig_transdc_His_kin_internal"/>
</dbReference>
<dbReference type="SUPFAM" id="SSF158472">
    <property type="entry name" value="HAMP domain-like"/>
    <property type="match status" value="1"/>
</dbReference>
<dbReference type="Pfam" id="PF00672">
    <property type="entry name" value="HAMP"/>
    <property type="match status" value="1"/>
</dbReference>
<comment type="caution">
    <text evidence="15">The sequence shown here is derived from an EMBL/GenBank/DDBJ whole genome shotgun (WGS) entry which is preliminary data.</text>
</comment>
<evidence type="ECO:0000256" key="3">
    <source>
        <dbReference type="ARBA" id="ARBA00012438"/>
    </source>
</evidence>
<dbReference type="PROSITE" id="PS50885">
    <property type="entry name" value="HAMP"/>
    <property type="match status" value="1"/>
</dbReference>
<dbReference type="GO" id="GO:0005524">
    <property type="term" value="F:ATP binding"/>
    <property type="evidence" value="ECO:0007669"/>
    <property type="project" value="UniProtKB-KW"/>
</dbReference>
<gene>
    <name evidence="15" type="ORF">IDH41_10335</name>
</gene>
<feature type="domain" description="Histidine kinase" evidence="13">
    <location>
        <begin position="473"/>
        <end position="580"/>
    </location>
</feature>
<dbReference type="InterPro" id="IPR004358">
    <property type="entry name" value="Sig_transdc_His_kin-like_C"/>
</dbReference>
<evidence type="ECO:0000256" key="1">
    <source>
        <dbReference type="ARBA" id="ARBA00000085"/>
    </source>
</evidence>
<dbReference type="PROSITE" id="PS50109">
    <property type="entry name" value="HIS_KIN"/>
    <property type="match status" value="1"/>
</dbReference>
<feature type="domain" description="HAMP" evidence="14">
    <location>
        <begin position="309"/>
        <end position="361"/>
    </location>
</feature>
<dbReference type="Proteomes" id="UP000632125">
    <property type="component" value="Unassembled WGS sequence"/>
</dbReference>
<evidence type="ECO:0000256" key="7">
    <source>
        <dbReference type="ARBA" id="ARBA00022741"/>
    </source>
</evidence>
<dbReference type="PRINTS" id="PR00344">
    <property type="entry name" value="BCTRLSENSOR"/>
</dbReference>
<dbReference type="InterPro" id="IPR003660">
    <property type="entry name" value="HAMP_dom"/>
</dbReference>
<evidence type="ECO:0000256" key="8">
    <source>
        <dbReference type="ARBA" id="ARBA00022777"/>
    </source>
</evidence>
<feature type="transmembrane region" description="Helical" evidence="12">
    <location>
        <begin position="285"/>
        <end position="309"/>
    </location>
</feature>
<evidence type="ECO:0000256" key="6">
    <source>
        <dbReference type="ARBA" id="ARBA00022679"/>
    </source>
</evidence>